<protein>
    <submittedName>
        <fullName evidence="1">Uncharacterized protein</fullName>
    </submittedName>
</protein>
<gene>
    <name evidence="1" type="ORF">F4820DRAFT_427829</name>
</gene>
<sequence length="922" mass="103514">MAEVPEVPIEISDISDDGESYSEDESNEEEPYLENEYDEETYCDGLKTDLLSCLDKIRTTGNVAVSKQHDSFVNPGLTVADTLIPLPLVPRDAETIKGVCREAPFGRGDETVVDTSVRKTWELNHTQFRCSNPEWLTYLTSLSKDAEQKLAMSNVIVAPYKLLLYEEGSFFKPHKDSEKVPGMIATLVICLPSKHQGGSVHLSHAGKKYVFDTDKSSEFGLTSLSWFSDVTHEIKPLTSGYRLVLTYNIIHGGGVRMSAGLVDKQSAHLRSLLIKWRTNLPHREMLVYLLEHKYTQSSLSLENLKGRDRVVCQSLSEVGLECEFTIFLAKMTRTSEDSDYGDYDDPDEDWTQLQDIKTCDGFTICGSADVEDKEILGTDVWNRDPDSQDEGEFTGNESMPATLRYHDAVVIIVPIRNLLGLFGRPDPNALMNFVSKSLRDRPDDHGAHTPLLKILEGAIDKVHTRVDGALLSNIVTMAVKLENWALYRAAVRASLRNTSSQSLVFPTIAQCMNQAFRKDPSTPPDWNFWLGEVTTELPMYSLKSLVYILPQLDLLVQHEDLKASFQEWKKPIAGKAVELKPRLDLNDCDFLIGLLTSQFSDSSWLASWFTPILAKRGSKPLICGILRAVHHIHRHNTLPGAKDVFQCILEGCAGALALETGDLPKPSLSTKEHKFQCDEATTLRSFLTVLHQGFSIGLSRQTTELLEKSCTNICQSSTKAKYACPIIVRHFLLNLTSTLTVHNVPPLESVKQLYILLLRDVLISSPPKRPSKPRGWTHKPRACSPYCAECKELNVFLLDSEAQTRQFRMLEKKRKHIESQLPPDLFLRQTDKSRTPYALIVTKTGREYGEELQKYNASIAAVVKQVSKFQCEHVQSLLGDDLYQELVLLKGLVGPEGVQQTDKRKADEELDGSSASRPRLIE</sequence>
<proteinExistence type="predicted"/>
<comment type="caution">
    <text evidence="1">The sequence shown here is derived from an EMBL/GenBank/DDBJ whole genome shotgun (WGS) entry which is preliminary data.</text>
</comment>
<evidence type="ECO:0000313" key="2">
    <source>
        <dbReference type="Proteomes" id="UP001497700"/>
    </source>
</evidence>
<dbReference type="EMBL" id="MU393509">
    <property type="protein sequence ID" value="KAI4863174.1"/>
    <property type="molecule type" value="Genomic_DNA"/>
</dbReference>
<keyword evidence="2" id="KW-1185">Reference proteome</keyword>
<accession>A0ACB9YW01</accession>
<reference evidence="1 2" key="1">
    <citation type="journal article" date="2022" name="New Phytol.">
        <title>Ecological generalism drives hyperdiversity of secondary metabolite gene clusters in xylarialean endophytes.</title>
        <authorList>
            <person name="Franco M.E.E."/>
            <person name="Wisecaver J.H."/>
            <person name="Arnold A.E."/>
            <person name="Ju Y.M."/>
            <person name="Slot J.C."/>
            <person name="Ahrendt S."/>
            <person name="Moore L.P."/>
            <person name="Eastman K.E."/>
            <person name="Scott K."/>
            <person name="Konkel Z."/>
            <person name="Mondo S.J."/>
            <person name="Kuo A."/>
            <person name="Hayes R.D."/>
            <person name="Haridas S."/>
            <person name="Andreopoulos B."/>
            <person name="Riley R."/>
            <person name="LaButti K."/>
            <person name="Pangilinan J."/>
            <person name="Lipzen A."/>
            <person name="Amirebrahimi M."/>
            <person name="Yan J."/>
            <person name="Adam C."/>
            <person name="Keymanesh K."/>
            <person name="Ng V."/>
            <person name="Louie K."/>
            <person name="Northen T."/>
            <person name="Drula E."/>
            <person name="Henrissat B."/>
            <person name="Hsieh H.M."/>
            <person name="Youens-Clark K."/>
            <person name="Lutzoni F."/>
            <person name="Miadlikowska J."/>
            <person name="Eastwood D.C."/>
            <person name="Hamelin R.C."/>
            <person name="Grigoriev I.V."/>
            <person name="U'Ren J.M."/>
        </authorList>
    </citation>
    <scope>NUCLEOTIDE SEQUENCE [LARGE SCALE GENOMIC DNA]</scope>
    <source>
        <strain evidence="1 2">CBS 119005</strain>
    </source>
</reference>
<evidence type="ECO:0000313" key="1">
    <source>
        <dbReference type="EMBL" id="KAI4863174.1"/>
    </source>
</evidence>
<name>A0ACB9YW01_9PEZI</name>
<organism evidence="1 2">
    <name type="scientific">Hypoxylon rubiginosum</name>
    <dbReference type="NCBI Taxonomy" id="110542"/>
    <lineage>
        <taxon>Eukaryota</taxon>
        <taxon>Fungi</taxon>
        <taxon>Dikarya</taxon>
        <taxon>Ascomycota</taxon>
        <taxon>Pezizomycotina</taxon>
        <taxon>Sordariomycetes</taxon>
        <taxon>Xylariomycetidae</taxon>
        <taxon>Xylariales</taxon>
        <taxon>Hypoxylaceae</taxon>
        <taxon>Hypoxylon</taxon>
    </lineage>
</organism>
<dbReference type="Proteomes" id="UP001497700">
    <property type="component" value="Unassembled WGS sequence"/>
</dbReference>